<reference evidence="1" key="1">
    <citation type="submission" date="2018-05" db="EMBL/GenBank/DDBJ databases">
        <title>Draft genome of Mucuna pruriens seed.</title>
        <authorList>
            <person name="Nnadi N.E."/>
            <person name="Vos R."/>
            <person name="Hasami M.H."/>
            <person name="Devisetty U.K."/>
            <person name="Aguiy J.C."/>
        </authorList>
    </citation>
    <scope>NUCLEOTIDE SEQUENCE [LARGE SCALE GENOMIC DNA]</scope>
    <source>
        <strain evidence="1">JCA_2017</strain>
    </source>
</reference>
<sequence length="85" mass="9723">QPSLVSCYSKRPLARTGRREHCNKYTQKNTEISTKLIQGEWNIYIICRVEQQKTMGFRIASIIRRASFSTTQAASKGVEIPKGYV</sequence>
<gene>
    <name evidence="1" type="ORF">CR513_44024</name>
</gene>
<dbReference type="Proteomes" id="UP000257109">
    <property type="component" value="Unassembled WGS sequence"/>
</dbReference>
<evidence type="ECO:0000313" key="1">
    <source>
        <dbReference type="EMBL" id="RDX76031.1"/>
    </source>
</evidence>
<dbReference type="EMBL" id="QJKJ01009644">
    <property type="protein sequence ID" value="RDX76031.1"/>
    <property type="molecule type" value="Genomic_DNA"/>
</dbReference>
<name>A0A371FCN1_MUCPR</name>
<feature type="non-terminal residue" evidence="1">
    <location>
        <position position="1"/>
    </location>
</feature>
<dbReference type="AlphaFoldDB" id="A0A371FCN1"/>
<keyword evidence="2" id="KW-1185">Reference proteome</keyword>
<accession>A0A371FCN1</accession>
<feature type="non-terminal residue" evidence="1">
    <location>
        <position position="85"/>
    </location>
</feature>
<protein>
    <submittedName>
        <fullName evidence="1">Uncharacterized protein</fullName>
    </submittedName>
</protein>
<comment type="caution">
    <text evidence="1">The sequence shown here is derived from an EMBL/GenBank/DDBJ whole genome shotgun (WGS) entry which is preliminary data.</text>
</comment>
<evidence type="ECO:0000313" key="2">
    <source>
        <dbReference type="Proteomes" id="UP000257109"/>
    </source>
</evidence>
<organism evidence="1 2">
    <name type="scientific">Mucuna pruriens</name>
    <name type="common">Velvet bean</name>
    <name type="synonym">Dolichos pruriens</name>
    <dbReference type="NCBI Taxonomy" id="157652"/>
    <lineage>
        <taxon>Eukaryota</taxon>
        <taxon>Viridiplantae</taxon>
        <taxon>Streptophyta</taxon>
        <taxon>Embryophyta</taxon>
        <taxon>Tracheophyta</taxon>
        <taxon>Spermatophyta</taxon>
        <taxon>Magnoliopsida</taxon>
        <taxon>eudicotyledons</taxon>
        <taxon>Gunneridae</taxon>
        <taxon>Pentapetalae</taxon>
        <taxon>rosids</taxon>
        <taxon>fabids</taxon>
        <taxon>Fabales</taxon>
        <taxon>Fabaceae</taxon>
        <taxon>Papilionoideae</taxon>
        <taxon>50 kb inversion clade</taxon>
        <taxon>NPAAA clade</taxon>
        <taxon>indigoferoid/millettioid clade</taxon>
        <taxon>Phaseoleae</taxon>
        <taxon>Mucuna</taxon>
    </lineage>
</organism>
<proteinExistence type="predicted"/>